<sequence length="351" mass="40963">MGKTLFLGHADTGMRGGPAIFTSIYKAWSGDKYMIFEKSYTTMIKRLLTYVLKNKVDKIIMENEYFSDVLIALLIKIFNRKIMIYGPAYHIPPKPALHKEFIKQFLHYADYKLGIWFMAVSYNAIYTENSYMKHYLESINSKANIIVESPGIDNKYLKPLSYILNLNKDIDFLFLTSFTYNKGMYDFLNLVAGLSNKYNNIKFAMGGFATEQTLSEIRSFMKSNNIENIEIHPDLTEQEKYNLYSRAKVYILPSMEDGIPITFYEAWGYGNIVVSYLLDTYIDVKDLIVPVELRNQKQLLDSCIEIYENYDKFKRIYAEKCYDYSLKHSYEAGINNIVNRLSRNSRIETVS</sequence>
<dbReference type="GO" id="GO:0016757">
    <property type="term" value="F:glycosyltransferase activity"/>
    <property type="evidence" value="ECO:0007669"/>
    <property type="project" value="InterPro"/>
</dbReference>
<dbReference type="KEGG" id="fac:FACI_IFERC01G1907"/>
<organism evidence="3 4">
    <name type="scientific">Ferroplasma acidarmanus Fer1</name>
    <dbReference type="NCBI Taxonomy" id="333146"/>
    <lineage>
        <taxon>Archaea</taxon>
        <taxon>Methanobacteriati</taxon>
        <taxon>Thermoplasmatota</taxon>
        <taxon>Thermoplasmata</taxon>
        <taxon>Thermoplasmatales</taxon>
        <taxon>Ferroplasmaceae</taxon>
        <taxon>Ferroplasma</taxon>
    </lineage>
</organism>
<dbReference type="Proteomes" id="UP000014660">
    <property type="component" value="Chromosome"/>
</dbReference>
<dbReference type="GeneID" id="16026097"/>
<keyword evidence="4" id="KW-1185">Reference proteome</keyword>
<dbReference type="SUPFAM" id="SSF53756">
    <property type="entry name" value="UDP-Glycosyltransferase/glycogen phosphorylase"/>
    <property type="match status" value="1"/>
</dbReference>
<dbReference type="PANTHER" id="PTHR46401:SF2">
    <property type="entry name" value="GLYCOSYLTRANSFERASE WBBK-RELATED"/>
    <property type="match status" value="1"/>
</dbReference>
<feature type="domain" description="Glycosyl transferase family 1" evidence="2">
    <location>
        <begin position="167"/>
        <end position="276"/>
    </location>
</feature>
<evidence type="ECO:0000256" key="1">
    <source>
        <dbReference type="ARBA" id="ARBA00022679"/>
    </source>
</evidence>
<evidence type="ECO:0000313" key="4">
    <source>
        <dbReference type="Proteomes" id="UP000014660"/>
    </source>
</evidence>
<evidence type="ECO:0000313" key="3">
    <source>
        <dbReference type="EMBL" id="AGO61883.1"/>
    </source>
</evidence>
<dbReference type="Pfam" id="PF00534">
    <property type="entry name" value="Glycos_transf_1"/>
    <property type="match status" value="1"/>
</dbReference>
<dbReference type="RefSeq" id="WP_009888082.1">
    <property type="nucleotide sequence ID" value="NC_021592.1"/>
</dbReference>
<dbReference type="PANTHER" id="PTHR46401">
    <property type="entry name" value="GLYCOSYLTRANSFERASE WBBK-RELATED"/>
    <property type="match status" value="1"/>
</dbReference>
<dbReference type="Gene3D" id="3.40.50.2000">
    <property type="entry name" value="Glycogen Phosphorylase B"/>
    <property type="match status" value="1"/>
</dbReference>
<dbReference type="InterPro" id="IPR001296">
    <property type="entry name" value="Glyco_trans_1"/>
</dbReference>
<evidence type="ECO:0000259" key="2">
    <source>
        <dbReference type="Pfam" id="PF00534"/>
    </source>
</evidence>
<dbReference type="AlphaFoldDB" id="S0ARP8"/>
<reference evidence="3 4" key="1">
    <citation type="journal article" date="2007" name="Proc. Natl. Acad. Sci. U.S.A.">
        <title>Genome dynamics in a natural archaeal population.</title>
        <authorList>
            <person name="Allen E.E."/>
            <person name="Tyson G.W."/>
            <person name="Whitaker R.J."/>
            <person name="Detter J.C."/>
            <person name="Richardson P.M."/>
            <person name="Banfield J.F."/>
        </authorList>
    </citation>
    <scope>NUCLEOTIDE SEQUENCE [LARGE SCALE GENOMIC DNA]</scope>
    <source>
        <strain evidence="4">fer1</strain>
    </source>
</reference>
<dbReference type="HOGENOM" id="CLU_764237_0_0_2"/>
<proteinExistence type="predicted"/>
<keyword evidence="1 3" id="KW-0808">Transferase</keyword>
<dbReference type="EMBL" id="CP004145">
    <property type="protein sequence ID" value="AGO61883.1"/>
    <property type="molecule type" value="Genomic_DNA"/>
</dbReference>
<protein>
    <submittedName>
        <fullName evidence="3">Glycosyl transferase group 1</fullName>
    </submittedName>
</protein>
<accession>S0ARP8</accession>
<name>S0ARP8_FERAC</name>
<gene>
    <name evidence="3" type="ORF">FACI_IFERC00001G1907</name>
</gene>